<dbReference type="Proteomes" id="UP001221558">
    <property type="component" value="Chromosome"/>
</dbReference>
<dbReference type="Pfam" id="PF07566">
    <property type="entry name" value="DUF1543"/>
    <property type="match status" value="1"/>
</dbReference>
<keyword evidence="3" id="KW-1185">Reference proteome</keyword>
<reference evidence="2 3" key="1">
    <citation type="submission" date="2023-02" db="EMBL/GenBank/DDBJ databases">
        <title>Genome sequence of Sphingobacterium sp. KACC 22765.</title>
        <authorList>
            <person name="Kim S."/>
            <person name="Heo J."/>
            <person name="Kwon S.-W."/>
        </authorList>
    </citation>
    <scope>NUCLEOTIDE SEQUENCE [LARGE SCALE GENOMIC DNA]</scope>
    <source>
        <strain evidence="2 3">KACC 22765</strain>
    </source>
</reference>
<sequence length="181" mass="20812">MNLNLYMVLLGCKPAGRYTEQHDLFFGIGEKINALKSDMVKFWPEAKGKLHIDAWRQVSVVDNFHVAVEDRAHAAVENDYKLFFVNLGGYRGQDFEEYHYKQLVVARDMKEATKKAKTSAFFQEHISPHVDDKYGLDVDDIFTVEDALSPSAREKYRIVLRPVTDESADEVNIGYVKFSEL</sequence>
<dbReference type="RefSeq" id="WP_274268833.1">
    <property type="nucleotide sequence ID" value="NZ_CP117880.1"/>
</dbReference>
<accession>A0ABY7WKJ7</accession>
<evidence type="ECO:0000259" key="1">
    <source>
        <dbReference type="Pfam" id="PF07566"/>
    </source>
</evidence>
<dbReference type="EMBL" id="CP117880">
    <property type="protein sequence ID" value="WDF70127.1"/>
    <property type="molecule type" value="Genomic_DNA"/>
</dbReference>
<gene>
    <name evidence="2" type="ORF">PQ465_07050</name>
</gene>
<organism evidence="2 3">
    <name type="scientific">Sphingobacterium oryzagri</name>
    <dbReference type="NCBI Taxonomy" id="3025669"/>
    <lineage>
        <taxon>Bacteria</taxon>
        <taxon>Pseudomonadati</taxon>
        <taxon>Bacteroidota</taxon>
        <taxon>Sphingobacteriia</taxon>
        <taxon>Sphingobacteriales</taxon>
        <taxon>Sphingobacteriaceae</taxon>
        <taxon>Sphingobacterium</taxon>
    </lineage>
</organism>
<feature type="domain" description="DUF1543" evidence="1">
    <location>
        <begin position="19"/>
        <end position="67"/>
    </location>
</feature>
<proteinExistence type="predicted"/>
<name>A0ABY7WKJ7_9SPHI</name>
<protein>
    <submittedName>
        <fullName evidence="2">DUF1543 domain-containing protein</fullName>
    </submittedName>
</protein>
<evidence type="ECO:0000313" key="2">
    <source>
        <dbReference type="EMBL" id="WDF70127.1"/>
    </source>
</evidence>
<evidence type="ECO:0000313" key="3">
    <source>
        <dbReference type="Proteomes" id="UP001221558"/>
    </source>
</evidence>
<dbReference type="InterPro" id="IPR011440">
    <property type="entry name" value="DUF1543"/>
</dbReference>
<dbReference type="Gene3D" id="3.10.20.10">
    <property type="match status" value="2"/>
</dbReference>